<evidence type="ECO:0000313" key="1">
    <source>
        <dbReference type="EMBL" id="QIW97593.1"/>
    </source>
</evidence>
<dbReference type="Proteomes" id="UP000503462">
    <property type="component" value="Chromosome 2"/>
</dbReference>
<protein>
    <submittedName>
        <fullName evidence="1">Uncharacterized protein</fullName>
    </submittedName>
</protein>
<keyword evidence="2" id="KW-1185">Reference proteome</keyword>
<proteinExistence type="predicted"/>
<dbReference type="EMBL" id="CP051140">
    <property type="protein sequence ID" value="QIW97593.1"/>
    <property type="molecule type" value="Genomic_DNA"/>
</dbReference>
<name>A0A6H0XS83_9PEZI</name>
<sequence>MGHHSSASSLECSVVPIIEYNSALDNEYTSESTLAVRYPVNDVDHKSNYNKHNASTYASSFAMLGKNTTQWYSVSTISAVSASLPGTTTITMTVAPRTPTSMR</sequence>
<evidence type="ECO:0000313" key="2">
    <source>
        <dbReference type="Proteomes" id="UP000503462"/>
    </source>
</evidence>
<dbReference type="AlphaFoldDB" id="A0A6H0XS83"/>
<gene>
    <name evidence="1" type="ORF">AMS68_003111</name>
</gene>
<organism evidence="1 2">
    <name type="scientific">Peltaster fructicola</name>
    <dbReference type="NCBI Taxonomy" id="286661"/>
    <lineage>
        <taxon>Eukaryota</taxon>
        <taxon>Fungi</taxon>
        <taxon>Dikarya</taxon>
        <taxon>Ascomycota</taxon>
        <taxon>Pezizomycotina</taxon>
        <taxon>Dothideomycetes</taxon>
        <taxon>Dothideomycetes incertae sedis</taxon>
        <taxon>Peltaster</taxon>
    </lineage>
</organism>
<reference evidence="1 2" key="1">
    <citation type="journal article" date="2016" name="Sci. Rep.">
        <title>Peltaster fructicola genome reveals evolution from an invasive phytopathogen to an ectophytic parasite.</title>
        <authorList>
            <person name="Xu C."/>
            <person name="Chen H."/>
            <person name="Gleason M.L."/>
            <person name="Xu J.R."/>
            <person name="Liu H."/>
            <person name="Zhang R."/>
            <person name="Sun G."/>
        </authorList>
    </citation>
    <scope>NUCLEOTIDE SEQUENCE [LARGE SCALE GENOMIC DNA]</scope>
    <source>
        <strain evidence="1 2">LNHT1506</strain>
    </source>
</reference>
<accession>A0A6H0XS83</accession>